<protein>
    <submittedName>
        <fullName evidence="1">Uncharacterized protein</fullName>
    </submittedName>
</protein>
<accession>A0A375CAX9</accession>
<dbReference type="EMBL" id="OFSQ01000036">
    <property type="protein sequence ID" value="SOY66527.1"/>
    <property type="molecule type" value="Genomic_DNA"/>
</dbReference>
<proteinExistence type="predicted"/>
<comment type="caution">
    <text evidence="1">The sequence shown here is derived from an EMBL/GenBank/DDBJ whole genome shotgun (WGS) entry which is preliminary data.</text>
</comment>
<gene>
    <name evidence="1" type="ORF">CBM2587_B70033</name>
</gene>
<organism evidence="1">
    <name type="scientific">Cupriavidus taiwanensis</name>
    <dbReference type="NCBI Taxonomy" id="164546"/>
    <lineage>
        <taxon>Bacteria</taxon>
        <taxon>Pseudomonadati</taxon>
        <taxon>Pseudomonadota</taxon>
        <taxon>Betaproteobacteria</taxon>
        <taxon>Burkholderiales</taxon>
        <taxon>Burkholderiaceae</taxon>
        <taxon>Cupriavidus</taxon>
    </lineage>
</organism>
<dbReference type="AlphaFoldDB" id="A0A375CAX9"/>
<name>A0A375CAX9_9BURK</name>
<sequence length="20" mass="2341">MEYMPFINTSIAWRAPALKT</sequence>
<evidence type="ECO:0000313" key="1">
    <source>
        <dbReference type="EMBL" id="SOY66527.1"/>
    </source>
</evidence>
<dbReference type="Proteomes" id="UP000256780">
    <property type="component" value="Chromosome CBM2587_b"/>
</dbReference>
<reference evidence="1" key="1">
    <citation type="submission" date="2018-01" db="EMBL/GenBank/DDBJ databases">
        <authorList>
            <person name="Clerissi C."/>
        </authorList>
    </citation>
    <scope>NUCLEOTIDE SEQUENCE</scope>
    <source>
        <strain evidence="1">Cupriavidus sp. LMG 19464</strain>
    </source>
</reference>